<sequence length="65" mass="7077">MTVTREKCPTCNGACGTYVTSLDPTTHPRSAARLRAARYYSPGAKGWLACTACKGSGEKWTRSRH</sequence>
<dbReference type="Proteomes" id="UP000237846">
    <property type="component" value="Unassembled WGS sequence"/>
</dbReference>
<comment type="caution">
    <text evidence="1">The sequence shown here is derived from an EMBL/GenBank/DDBJ whole genome shotgun (WGS) entry which is preliminary data.</text>
</comment>
<evidence type="ECO:0000313" key="1">
    <source>
        <dbReference type="EMBL" id="PRX92018.1"/>
    </source>
</evidence>
<accession>A0A2T0PT95</accession>
<gene>
    <name evidence="1" type="ORF">CLV72_11291</name>
</gene>
<reference evidence="1 2" key="1">
    <citation type="submission" date="2018-03" db="EMBL/GenBank/DDBJ databases">
        <title>Genomic Encyclopedia of Archaeal and Bacterial Type Strains, Phase II (KMG-II): from individual species to whole genera.</title>
        <authorList>
            <person name="Goeker M."/>
        </authorList>
    </citation>
    <scope>NUCLEOTIDE SEQUENCE [LARGE SCALE GENOMIC DNA]</scope>
    <source>
        <strain evidence="1 2">DSM 45601</strain>
    </source>
</reference>
<evidence type="ECO:0000313" key="2">
    <source>
        <dbReference type="Proteomes" id="UP000237846"/>
    </source>
</evidence>
<protein>
    <submittedName>
        <fullName evidence="1">Uncharacterized protein</fullName>
    </submittedName>
</protein>
<organism evidence="1 2">
    <name type="scientific">Allonocardiopsis opalescens</name>
    <dbReference type="NCBI Taxonomy" id="1144618"/>
    <lineage>
        <taxon>Bacteria</taxon>
        <taxon>Bacillati</taxon>
        <taxon>Actinomycetota</taxon>
        <taxon>Actinomycetes</taxon>
        <taxon>Streptosporangiales</taxon>
        <taxon>Allonocardiopsis</taxon>
    </lineage>
</organism>
<dbReference type="AlphaFoldDB" id="A0A2T0PT95"/>
<proteinExistence type="predicted"/>
<dbReference type="EMBL" id="PVZC01000012">
    <property type="protein sequence ID" value="PRX92018.1"/>
    <property type="molecule type" value="Genomic_DNA"/>
</dbReference>
<name>A0A2T0PT95_9ACTN</name>
<keyword evidence="2" id="KW-1185">Reference proteome</keyword>